<name>V6SHQ2_9FLAO</name>
<reference evidence="1 2" key="1">
    <citation type="submission" date="2013-08" db="EMBL/GenBank/DDBJ databases">
        <title>Flavobacterium limnosediminis JC2902 genome sequencing.</title>
        <authorList>
            <person name="Lee K."/>
            <person name="Yi H."/>
            <person name="Park S."/>
            <person name="Chun J."/>
        </authorList>
    </citation>
    <scope>NUCLEOTIDE SEQUENCE [LARGE SCALE GENOMIC DNA]</scope>
    <source>
        <strain evidence="1 2">JC2902</strain>
    </source>
</reference>
<protein>
    <submittedName>
        <fullName evidence="1">Uncharacterized protein</fullName>
    </submittedName>
</protein>
<dbReference type="Proteomes" id="UP000018004">
    <property type="component" value="Unassembled WGS sequence"/>
</dbReference>
<dbReference type="EMBL" id="AVGG01000019">
    <property type="protein sequence ID" value="ESU26208.1"/>
    <property type="molecule type" value="Genomic_DNA"/>
</dbReference>
<keyword evidence="2" id="KW-1185">Reference proteome</keyword>
<proteinExistence type="predicted"/>
<comment type="caution">
    <text evidence="1">The sequence shown here is derived from an EMBL/GenBank/DDBJ whole genome shotgun (WGS) entry which is preliminary data.</text>
</comment>
<sequence>MTIISTSIIWISIIKHHPTNHYQTINLDQSVKYDTSE</sequence>
<gene>
    <name evidence="1" type="ORF">FLJC2902T_26880</name>
</gene>
<evidence type="ECO:0000313" key="1">
    <source>
        <dbReference type="EMBL" id="ESU26208.1"/>
    </source>
</evidence>
<dbReference type="AlphaFoldDB" id="V6SHQ2"/>
<evidence type="ECO:0000313" key="2">
    <source>
        <dbReference type="Proteomes" id="UP000018004"/>
    </source>
</evidence>
<accession>V6SHQ2</accession>
<organism evidence="1 2">
    <name type="scientific">Flavobacterium limnosediminis JC2902</name>
    <dbReference type="NCBI Taxonomy" id="1341181"/>
    <lineage>
        <taxon>Bacteria</taxon>
        <taxon>Pseudomonadati</taxon>
        <taxon>Bacteroidota</taxon>
        <taxon>Flavobacteriia</taxon>
        <taxon>Flavobacteriales</taxon>
        <taxon>Flavobacteriaceae</taxon>
        <taxon>Flavobacterium</taxon>
    </lineage>
</organism>